<proteinExistence type="predicted"/>
<reference evidence="1" key="1">
    <citation type="journal article" date="2019" name="bioRxiv">
        <title>The Genome of the Zebra Mussel, Dreissena polymorpha: A Resource for Invasive Species Research.</title>
        <authorList>
            <person name="McCartney M.A."/>
            <person name="Auch B."/>
            <person name="Kono T."/>
            <person name="Mallez S."/>
            <person name="Zhang Y."/>
            <person name="Obille A."/>
            <person name="Becker A."/>
            <person name="Abrahante J.E."/>
            <person name="Garbe J."/>
            <person name="Badalamenti J.P."/>
            <person name="Herman A."/>
            <person name="Mangelson H."/>
            <person name="Liachko I."/>
            <person name="Sullivan S."/>
            <person name="Sone E.D."/>
            <person name="Koren S."/>
            <person name="Silverstein K.A.T."/>
            <person name="Beckman K.B."/>
            <person name="Gohl D.M."/>
        </authorList>
    </citation>
    <scope>NUCLEOTIDE SEQUENCE</scope>
    <source>
        <strain evidence="1">Duluth1</strain>
        <tissue evidence="1">Whole animal</tissue>
    </source>
</reference>
<dbReference type="AlphaFoldDB" id="A0A9D4LZ24"/>
<gene>
    <name evidence="1" type="ORF">DPMN_029645</name>
</gene>
<organism evidence="1 2">
    <name type="scientific">Dreissena polymorpha</name>
    <name type="common">Zebra mussel</name>
    <name type="synonym">Mytilus polymorpha</name>
    <dbReference type="NCBI Taxonomy" id="45954"/>
    <lineage>
        <taxon>Eukaryota</taxon>
        <taxon>Metazoa</taxon>
        <taxon>Spiralia</taxon>
        <taxon>Lophotrochozoa</taxon>
        <taxon>Mollusca</taxon>
        <taxon>Bivalvia</taxon>
        <taxon>Autobranchia</taxon>
        <taxon>Heteroconchia</taxon>
        <taxon>Euheterodonta</taxon>
        <taxon>Imparidentia</taxon>
        <taxon>Neoheterodontei</taxon>
        <taxon>Myida</taxon>
        <taxon>Dreissenoidea</taxon>
        <taxon>Dreissenidae</taxon>
        <taxon>Dreissena</taxon>
    </lineage>
</organism>
<evidence type="ECO:0000313" key="2">
    <source>
        <dbReference type="Proteomes" id="UP000828390"/>
    </source>
</evidence>
<dbReference type="EMBL" id="JAIWYP010000002">
    <property type="protein sequence ID" value="KAH3866554.1"/>
    <property type="molecule type" value="Genomic_DNA"/>
</dbReference>
<protein>
    <submittedName>
        <fullName evidence="1">Uncharacterized protein</fullName>
    </submittedName>
</protein>
<reference evidence="1" key="2">
    <citation type="submission" date="2020-11" db="EMBL/GenBank/DDBJ databases">
        <authorList>
            <person name="McCartney M.A."/>
            <person name="Auch B."/>
            <person name="Kono T."/>
            <person name="Mallez S."/>
            <person name="Becker A."/>
            <person name="Gohl D.M."/>
            <person name="Silverstein K.A.T."/>
            <person name="Koren S."/>
            <person name="Bechman K.B."/>
            <person name="Herman A."/>
            <person name="Abrahante J.E."/>
            <person name="Garbe J."/>
        </authorList>
    </citation>
    <scope>NUCLEOTIDE SEQUENCE</scope>
    <source>
        <strain evidence="1">Duluth1</strain>
        <tissue evidence="1">Whole animal</tissue>
    </source>
</reference>
<name>A0A9D4LZ24_DREPO</name>
<dbReference type="Proteomes" id="UP000828390">
    <property type="component" value="Unassembled WGS sequence"/>
</dbReference>
<evidence type="ECO:0000313" key="1">
    <source>
        <dbReference type="EMBL" id="KAH3866554.1"/>
    </source>
</evidence>
<sequence length="53" mass="5915">MHKDSRLRKSLISKAQLDEAKGHLDKKLFFQGIAQKSSDSTSCCSQMRGNDST</sequence>
<accession>A0A9D4LZ24</accession>
<comment type="caution">
    <text evidence="1">The sequence shown here is derived from an EMBL/GenBank/DDBJ whole genome shotgun (WGS) entry which is preliminary data.</text>
</comment>
<keyword evidence="2" id="KW-1185">Reference proteome</keyword>